<accession>A0A066Z7S3</accession>
<dbReference type="PATRIC" id="fig|1348663.4.peg.1931"/>
<dbReference type="HOGENOM" id="CLU_2142530_0_0_11"/>
<dbReference type="Proteomes" id="UP000027178">
    <property type="component" value="Unassembled WGS sequence"/>
</dbReference>
<evidence type="ECO:0000313" key="1">
    <source>
        <dbReference type="EMBL" id="KDN86185.1"/>
    </source>
</evidence>
<dbReference type="EMBL" id="JNBY01000073">
    <property type="protein sequence ID" value="KDN86185.1"/>
    <property type="molecule type" value="Genomic_DNA"/>
</dbReference>
<name>A0A066Z7S3_9ACTN</name>
<gene>
    <name evidence="1" type="ORF">KCH_20020</name>
</gene>
<evidence type="ECO:0000313" key="2">
    <source>
        <dbReference type="Proteomes" id="UP000027178"/>
    </source>
</evidence>
<proteinExistence type="predicted"/>
<reference evidence="1 2" key="1">
    <citation type="submission" date="2014-05" db="EMBL/GenBank/DDBJ databases">
        <title>Draft Genome Sequence of Kitasatospora cheerisanensis KCTC 2395.</title>
        <authorList>
            <person name="Nam D.H."/>
        </authorList>
    </citation>
    <scope>NUCLEOTIDE SEQUENCE [LARGE SCALE GENOMIC DNA]</scope>
    <source>
        <strain evidence="1 2">KCTC 2395</strain>
    </source>
</reference>
<organism evidence="1 2">
    <name type="scientific">Kitasatospora cheerisanensis KCTC 2395</name>
    <dbReference type="NCBI Taxonomy" id="1348663"/>
    <lineage>
        <taxon>Bacteria</taxon>
        <taxon>Bacillati</taxon>
        <taxon>Actinomycetota</taxon>
        <taxon>Actinomycetes</taxon>
        <taxon>Kitasatosporales</taxon>
        <taxon>Streptomycetaceae</taxon>
        <taxon>Kitasatospora</taxon>
    </lineage>
</organism>
<comment type="caution">
    <text evidence="1">The sequence shown here is derived from an EMBL/GenBank/DDBJ whole genome shotgun (WGS) entry which is preliminary data.</text>
</comment>
<dbReference type="AlphaFoldDB" id="A0A066Z7S3"/>
<sequence length="112" mass="11595">MKVTVRLPGPPGSGPRYDRHVAARIDEPARVRHLADVLYGGTPETAEELWRRHPGCAVLAVLGADGSVHVHFRGGASTIRLADAAPNGAPDATVVAGSLVHALLAAGAVILR</sequence>
<protein>
    <submittedName>
        <fullName evidence="1">Uncharacterized protein</fullName>
    </submittedName>
</protein>
<keyword evidence="2" id="KW-1185">Reference proteome</keyword>